<evidence type="ECO:0000256" key="1">
    <source>
        <dbReference type="SAM" id="Phobius"/>
    </source>
</evidence>
<evidence type="ECO:0000313" key="3">
    <source>
        <dbReference type="EMBL" id="SQB46612.1"/>
    </source>
</evidence>
<protein>
    <submittedName>
        <fullName evidence="3">Uncharacterized protein</fullName>
    </submittedName>
</protein>
<reference evidence="3 5" key="2">
    <citation type="submission" date="2018-06" db="EMBL/GenBank/DDBJ databases">
        <authorList>
            <consortium name="Pathogen Informatics"/>
            <person name="Doyle S."/>
        </authorList>
    </citation>
    <scope>NUCLEOTIDE SEQUENCE [LARGE SCALE GENOMIC DNA]</scope>
    <source>
        <strain evidence="3 5">NCTC13492</strain>
    </source>
</reference>
<evidence type="ECO:0000313" key="2">
    <source>
        <dbReference type="EMBL" id="SDI18216.1"/>
    </source>
</evidence>
<proteinExistence type="predicted"/>
<feature type="transmembrane region" description="Helical" evidence="1">
    <location>
        <begin position="16"/>
        <end position="39"/>
    </location>
</feature>
<keyword evidence="1" id="KW-0812">Transmembrane</keyword>
<dbReference type="RefSeq" id="WP_139166058.1">
    <property type="nucleotide sequence ID" value="NZ_FNEG01000001.1"/>
</dbReference>
<dbReference type="EMBL" id="UAWB01000013">
    <property type="protein sequence ID" value="SQB46612.1"/>
    <property type="molecule type" value="Genomic_DNA"/>
</dbReference>
<keyword evidence="1" id="KW-0472">Membrane</keyword>
<evidence type="ECO:0000313" key="5">
    <source>
        <dbReference type="Proteomes" id="UP000251670"/>
    </source>
</evidence>
<keyword evidence="1" id="KW-1133">Transmembrane helix</keyword>
<sequence length="236" mass="27515">MTEKFQTLESKINKPVTLFLMGILWITVILIIVVIGFVFDHIFNNFRPYSEHDLGIFFTLLVAQLLLIFCCITLIIVLTYKRKQKARKAIVDEKGITFYNNRSTIIEMILYSDLQSARNSSDDVHVYNTQTVKYGKTTLQIYLKNKAGEITPTTVDFNFELVILSNRYDLYRQFLMGIQHFRPDLRISTQTIEQYNLTSEPQKIEFGIFEYVMAAIFILIAVGLVYIFMLLIKTMV</sequence>
<name>A0A2X2WTG5_CHRJE</name>
<dbReference type="EMBL" id="FNEG01000001">
    <property type="protein sequence ID" value="SDI18216.1"/>
    <property type="molecule type" value="Genomic_DNA"/>
</dbReference>
<dbReference type="AlphaFoldDB" id="A0A2X2WTG5"/>
<dbReference type="Proteomes" id="UP000199426">
    <property type="component" value="Unassembled WGS sequence"/>
</dbReference>
<reference evidence="2 4" key="1">
    <citation type="submission" date="2016-10" db="EMBL/GenBank/DDBJ databases">
        <authorList>
            <person name="Varghese N."/>
            <person name="Submissions S."/>
        </authorList>
    </citation>
    <scope>NUCLEOTIDE SEQUENCE [LARGE SCALE GENOMIC DNA]</scope>
    <source>
        <strain evidence="2 4">DSM 19299</strain>
    </source>
</reference>
<dbReference type="OrthoDB" id="1246885at2"/>
<accession>A0A2X2WTG5</accession>
<dbReference type="Proteomes" id="UP000251670">
    <property type="component" value="Unassembled WGS sequence"/>
</dbReference>
<keyword evidence="4" id="KW-1185">Reference proteome</keyword>
<feature type="transmembrane region" description="Helical" evidence="1">
    <location>
        <begin position="211"/>
        <end position="232"/>
    </location>
</feature>
<organism evidence="3 5">
    <name type="scientific">Chryseobacterium jejuense</name>
    <dbReference type="NCBI Taxonomy" id="445960"/>
    <lineage>
        <taxon>Bacteria</taxon>
        <taxon>Pseudomonadati</taxon>
        <taxon>Bacteroidota</taxon>
        <taxon>Flavobacteriia</taxon>
        <taxon>Flavobacteriales</taxon>
        <taxon>Weeksellaceae</taxon>
        <taxon>Chryseobacterium group</taxon>
        <taxon>Chryseobacterium</taxon>
    </lineage>
</organism>
<feature type="transmembrane region" description="Helical" evidence="1">
    <location>
        <begin position="54"/>
        <end position="78"/>
    </location>
</feature>
<gene>
    <name evidence="3" type="ORF">NCTC13492_03688</name>
    <name evidence="2" type="ORF">SAMN05421542_0343</name>
</gene>
<evidence type="ECO:0000313" key="4">
    <source>
        <dbReference type="Proteomes" id="UP000199426"/>
    </source>
</evidence>
<dbReference type="STRING" id="445960.SAMN05421542_0343"/>